<dbReference type="PANTHER" id="PTHR11365">
    <property type="entry name" value="5-OXOPROLINASE RELATED"/>
    <property type="match status" value="1"/>
</dbReference>
<evidence type="ECO:0000259" key="1">
    <source>
        <dbReference type="Pfam" id="PF05378"/>
    </source>
</evidence>
<proteinExistence type="predicted"/>
<dbReference type="GO" id="GO:0006749">
    <property type="term" value="P:glutathione metabolic process"/>
    <property type="evidence" value="ECO:0007669"/>
    <property type="project" value="TreeGrafter"/>
</dbReference>
<dbReference type="AlphaFoldDB" id="A0A383EJU9"/>
<accession>A0A383EJU9</accession>
<dbReference type="PANTHER" id="PTHR11365:SF23">
    <property type="entry name" value="HYPOTHETICAL 5-OXOPROLINASE (EUROFUNG)-RELATED"/>
    <property type="match status" value="1"/>
</dbReference>
<feature type="domain" description="Hydantoinase/oxoprolinase N-terminal" evidence="1">
    <location>
        <begin position="5"/>
        <end position="161"/>
    </location>
</feature>
<dbReference type="InterPro" id="IPR045079">
    <property type="entry name" value="Oxoprolinase-like"/>
</dbReference>
<dbReference type="GO" id="GO:0017168">
    <property type="term" value="F:5-oxoprolinase (ATP-hydrolyzing) activity"/>
    <property type="evidence" value="ECO:0007669"/>
    <property type="project" value="TreeGrafter"/>
</dbReference>
<sequence>VDRLIAVDSGGTFTDCVMLDQTGRVTTAKGPSTPSDFSQGVIQTVTRVAEMEGLELSDVLQETNPFCHGTTVATNTLLTRSGSPVGLLTTKGHEDAIIIGRTIQKAAGLAEAQLTNLARLEKAVPIVERPLIKGITERVDYLGSVVVALDLEEAAVAVDELV</sequence>
<dbReference type="EMBL" id="UINC01226309">
    <property type="protein sequence ID" value="SVE56743.1"/>
    <property type="molecule type" value="Genomic_DNA"/>
</dbReference>
<name>A0A383EJU9_9ZZZZ</name>
<reference evidence="2" key="1">
    <citation type="submission" date="2018-05" db="EMBL/GenBank/DDBJ databases">
        <authorList>
            <person name="Lanie J.A."/>
            <person name="Ng W.-L."/>
            <person name="Kazmierczak K.M."/>
            <person name="Andrzejewski T.M."/>
            <person name="Davidsen T.M."/>
            <person name="Wayne K.J."/>
            <person name="Tettelin H."/>
            <person name="Glass J.I."/>
            <person name="Rusch D."/>
            <person name="Podicherti R."/>
            <person name="Tsui H.-C.T."/>
            <person name="Winkler M.E."/>
        </authorList>
    </citation>
    <scope>NUCLEOTIDE SEQUENCE</scope>
</reference>
<organism evidence="2">
    <name type="scientific">marine metagenome</name>
    <dbReference type="NCBI Taxonomy" id="408172"/>
    <lineage>
        <taxon>unclassified sequences</taxon>
        <taxon>metagenomes</taxon>
        <taxon>ecological metagenomes</taxon>
    </lineage>
</organism>
<dbReference type="InterPro" id="IPR008040">
    <property type="entry name" value="Hydant_A_N"/>
</dbReference>
<evidence type="ECO:0000313" key="2">
    <source>
        <dbReference type="EMBL" id="SVE56743.1"/>
    </source>
</evidence>
<gene>
    <name evidence="2" type="ORF">METZ01_LOCUS509597</name>
</gene>
<feature type="non-terminal residue" evidence="2">
    <location>
        <position position="1"/>
    </location>
</feature>
<feature type="non-terminal residue" evidence="2">
    <location>
        <position position="162"/>
    </location>
</feature>
<dbReference type="Pfam" id="PF05378">
    <property type="entry name" value="Hydant_A_N"/>
    <property type="match status" value="1"/>
</dbReference>
<protein>
    <recommendedName>
        <fullName evidence="1">Hydantoinase/oxoprolinase N-terminal domain-containing protein</fullName>
    </recommendedName>
</protein>
<dbReference type="GO" id="GO:0005829">
    <property type="term" value="C:cytosol"/>
    <property type="evidence" value="ECO:0007669"/>
    <property type="project" value="TreeGrafter"/>
</dbReference>